<name>A0AAT9TTK0_9CAUD</name>
<dbReference type="EMBL" id="OQ326496">
    <property type="protein sequence ID" value="WDQ45526.1"/>
    <property type="molecule type" value="Genomic_DNA"/>
</dbReference>
<evidence type="ECO:0000313" key="1">
    <source>
        <dbReference type="EMBL" id="WDQ45526.1"/>
    </source>
</evidence>
<accession>A0AAT9TTK0</accession>
<organism evidence="1">
    <name type="scientific">Enterocloster phage PMBT24</name>
    <dbReference type="NCBI Taxonomy" id="3025413"/>
    <lineage>
        <taxon>Viruses</taxon>
        <taxon>Duplodnaviria</taxon>
        <taxon>Heunggongvirae</taxon>
        <taxon>Uroviricota</taxon>
        <taxon>Caudoviricetes</taxon>
    </lineage>
</organism>
<reference evidence="1" key="1">
    <citation type="submission" date="2023-01" db="EMBL/GenBank/DDBJ databases">
        <authorList>
            <person name="Sprotte S."/>
            <person name="Brinks E."/>
        </authorList>
    </citation>
    <scope>NUCLEOTIDE SEQUENCE</scope>
</reference>
<reference evidence="1" key="2">
    <citation type="journal article" date="2024" name="Heliyon">
        <title>Complete genome sequence of the novel virulent phage PMBT24 infecting Enterocloster bolteae from the human gut.</title>
        <authorList>
            <person name="Sprotte S."/>
            <person name="Brinks E."/>
            <person name="Neve H."/>
            <person name="Franz C.M.A.P."/>
        </authorList>
    </citation>
    <scope>NUCLEOTIDE SEQUENCE</scope>
</reference>
<proteinExistence type="predicted"/>
<protein>
    <submittedName>
        <fullName evidence="1">Uncharacterized protein</fullName>
    </submittedName>
</protein>
<sequence length="107" mass="11627">MENRGVINPISGNGTVNTYWTNSGTATYRVVNGWCQVFYDVNKKDTQLKSGVISGLPKSKMNAYQNTISKDGTKNVMFYVLNDDSGLLYCDAAGAGNFAGIISFPIK</sequence>